<feature type="region of interest" description="Disordered" evidence="1">
    <location>
        <begin position="67"/>
        <end position="101"/>
    </location>
</feature>
<keyword evidence="3" id="KW-1185">Reference proteome</keyword>
<name>A0A4Y3R0J5_STRCI</name>
<accession>A0A4Y3R0J5</accession>
<evidence type="ECO:0000313" key="2">
    <source>
        <dbReference type="EMBL" id="GEB51206.1"/>
    </source>
</evidence>
<dbReference type="RefSeq" id="WP_230988798.1">
    <property type="nucleotide sequence ID" value="NZ_BJMM01000019.1"/>
</dbReference>
<organism evidence="2 3">
    <name type="scientific">Streptomyces cacaoi</name>
    <dbReference type="NCBI Taxonomy" id="1898"/>
    <lineage>
        <taxon>Bacteria</taxon>
        <taxon>Bacillati</taxon>
        <taxon>Actinomycetota</taxon>
        <taxon>Actinomycetes</taxon>
        <taxon>Kitasatosporales</taxon>
        <taxon>Streptomycetaceae</taxon>
        <taxon>Streptomyces</taxon>
    </lineage>
</organism>
<evidence type="ECO:0000256" key="1">
    <source>
        <dbReference type="SAM" id="MobiDB-lite"/>
    </source>
</evidence>
<feature type="region of interest" description="Disordered" evidence="1">
    <location>
        <begin position="1"/>
        <end position="27"/>
    </location>
</feature>
<feature type="compositionally biased region" description="Basic residues" evidence="1">
    <location>
        <begin position="1"/>
        <end position="10"/>
    </location>
</feature>
<evidence type="ECO:0000313" key="3">
    <source>
        <dbReference type="Proteomes" id="UP000319210"/>
    </source>
</evidence>
<protein>
    <recommendedName>
        <fullName evidence="4">PknH-like extracellular domain-containing protein</fullName>
    </recommendedName>
</protein>
<comment type="caution">
    <text evidence="2">The sequence shown here is derived from an EMBL/GenBank/DDBJ whole genome shotgun (WGS) entry which is preliminary data.</text>
</comment>
<dbReference type="AlphaFoldDB" id="A0A4Y3R0J5"/>
<sequence>MRIRTVRRTAPHGPAPSARPARPRRTVRLPRSVRAPGSAGPAGAVAAAAAALALLSAAPATASPAPGFLAPDQLPPHASSPWRAGDVTDGLPDPEPFCMDGALPDEPGGTHHRVYGTEYDTGAVQVTVVSRTPEAAGELAARLERRAAGCAADWQAENPDGTADGQDYGTVDAGDSAHVYGVHTAPPESEHGVSLFGIAREGSTVTLVRWAQMGTLDDAPVDAFRGTTATAVHNLRH</sequence>
<feature type="compositionally biased region" description="Low complexity" evidence="1">
    <location>
        <begin position="11"/>
        <end position="20"/>
    </location>
</feature>
<reference evidence="2 3" key="1">
    <citation type="submission" date="2019-06" db="EMBL/GenBank/DDBJ databases">
        <title>Whole genome shotgun sequence of Streptomyces cacaoi subsp. cacaoi NBRC 12748.</title>
        <authorList>
            <person name="Hosoyama A."/>
            <person name="Uohara A."/>
            <person name="Ohji S."/>
            <person name="Ichikawa N."/>
        </authorList>
    </citation>
    <scope>NUCLEOTIDE SEQUENCE [LARGE SCALE GENOMIC DNA]</scope>
    <source>
        <strain evidence="2 3">NBRC 12748</strain>
    </source>
</reference>
<gene>
    <name evidence="2" type="ORF">SCA03_37570</name>
</gene>
<evidence type="ECO:0008006" key="4">
    <source>
        <dbReference type="Google" id="ProtNLM"/>
    </source>
</evidence>
<dbReference type="EMBL" id="BJMM01000019">
    <property type="protein sequence ID" value="GEB51206.1"/>
    <property type="molecule type" value="Genomic_DNA"/>
</dbReference>
<dbReference type="Proteomes" id="UP000319210">
    <property type="component" value="Unassembled WGS sequence"/>
</dbReference>
<proteinExistence type="predicted"/>